<dbReference type="EMBL" id="FQVH01000011">
    <property type="protein sequence ID" value="SHF06237.1"/>
    <property type="molecule type" value="Genomic_DNA"/>
</dbReference>
<dbReference type="STRING" id="1121256.SAMN02746089_01223"/>
<dbReference type="Gene3D" id="3.40.50.880">
    <property type="match status" value="1"/>
</dbReference>
<organism evidence="2 3">
    <name type="scientific">Caldanaerobius fijiensis DSM 17918</name>
    <dbReference type="NCBI Taxonomy" id="1121256"/>
    <lineage>
        <taxon>Bacteria</taxon>
        <taxon>Bacillati</taxon>
        <taxon>Bacillota</taxon>
        <taxon>Clostridia</taxon>
        <taxon>Thermoanaerobacterales</taxon>
        <taxon>Thermoanaerobacteraceae</taxon>
        <taxon>Caldanaerobius</taxon>
    </lineage>
</organism>
<evidence type="ECO:0000259" key="1">
    <source>
        <dbReference type="Pfam" id="PF06283"/>
    </source>
</evidence>
<dbReference type="AlphaFoldDB" id="A0A1M4YKR9"/>
<evidence type="ECO:0000313" key="2">
    <source>
        <dbReference type="EMBL" id="SHF06237.1"/>
    </source>
</evidence>
<dbReference type="Proteomes" id="UP000184088">
    <property type="component" value="Unassembled WGS sequence"/>
</dbReference>
<sequence>MSIKVTVWNENLDEEYFEELMKSRPANWRQLPPEVEAQFRERLRKMFEEIRSVYPEGIHGALKRHLEEEEDFEVRTATLREPEHGLTEEVLNNTDVLIWWGHMAHDKVSDEVVDRIQKRVLSGMGLIVLHSGHESKIFKRLMGTTCSLKWREAGEKERLWVVSPNHPIVEGVGEYIELEHEEMYGEFFDIPDPDELVFISWYKGGEVFRSGCCWTRGYGKVFYFSPGHETYPNLHNEKVLRVIKNAIRWARPKANRTNLTSQNVNPLERLD</sequence>
<keyword evidence="3" id="KW-1185">Reference proteome</keyword>
<dbReference type="Pfam" id="PF06283">
    <property type="entry name" value="ThuA"/>
    <property type="match status" value="1"/>
</dbReference>
<dbReference type="SUPFAM" id="SSF52317">
    <property type="entry name" value="Class I glutamine amidotransferase-like"/>
    <property type="match status" value="1"/>
</dbReference>
<reference evidence="2 3" key="1">
    <citation type="submission" date="2016-11" db="EMBL/GenBank/DDBJ databases">
        <authorList>
            <person name="Jaros S."/>
            <person name="Januszkiewicz K."/>
            <person name="Wedrychowicz H."/>
        </authorList>
    </citation>
    <scope>NUCLEOTIDE SEQUENCE [LARGE SCALE GENOMIC DNA]</scope>
    <source>
        <strain evidence="2 3">DSM 17918</strain>
    </source>
</reference>
<protein>
    <submittedName>
        <fullName evidence="2">Trehalose utilization protein</fullName>
    </submittedName>
</protein>
<proteinExistence type="predicted"/>
<evidence type="ECO:0000313" key="3">
    <source>
        <dbReference type="Proteomes" id="UP000184088"/>
    </source>
</evidence>
<dbReference type="InterPro" id="IPR009381">
    <property type="entry name" value="Trehalose_catabolism_ThuA_prok"/>
</dbReference>
<dbReference type="PIRSF" id="PIRSF030013">
    <property type="entry name" value="ThuA"/>
    <property type="match status" value="1"/>
</dbReference>
<dbReference type="InterPro" id="IPR029062">
    <property type="entry name" value="Class_I_gatase-like"/>
</dbReference>
<feature type="domain" description="ThuA-like" evidence="1">
    <location>
        <begin position="61"/>
        <end position="250"/>
    </location>
</feature>
<name>A0A1M4YKR9_9THEO</name>
<dbReference type="InterPro" id="IPR029010">
    <property type="entry name" value="ThuA-like"/>
</dbReference>
<accession>A0A1M4YKR9</accession>
<gene>
    <name evidence="2" type="ORF">SAMN02746089_01223</name>
</gene>